<protein>
    <recommendedName>
        <fullName evidence="3">Fibronectin type-III domain-containing protein</fullName>
    </recommendedName>
</protein>
<dbReference type="CDD" id="cd00063">
    <property type="entry name" value="FN3"/>
    <property type="match status" value="1"/>
</dbReference>
<gene>
    <name evidence="1" type="ORF">L21SP2_0235</name>
</gene>
<dbReference type="SUPFAM" id="SSF49265">
    <property type="entry name" value="Fibronectin type III"/>
    <property type="match status" value="1"/>
</dbReference>
<dbReference type="KEGG" id="slr:L21SP2_0235"/>
<name>V5WD10_9SPIO</name>
<organism evidence="1 2">
    <name type="scientific">Salinispira pacifica</name>
    <dbReference type="NCBI Taxonomy" id="1307761"/>
    <lineage>
        <taxon>Bacteria</taxon>
        <taxon>Pseudomonadati</taxon>
        <taxon>Spirochaetota</taxon>
        <taxon>Spirochaetia</taxon>
        <taxon>Spirochaetales</taxon>
        <taxon>Spirochaetaceae</taxon>
        <taxon>Salinispira</taxon>
    </lineage>
</organism>
<evidence type="ECO:0000313" key="2">
    <source>
        <dbReference type="Proteomes" id="UP000018680"/>
    </source>
</evidence>
<dbReference type="Proteomes" id="UP000018680">
    <property type="component" value="Chromosome"/>
</dbReference>
<dbReference type="AlphaFoldDB" id="V5WD10"/>
<evidence type="ECO:0000313" key="1">
    <source>
        <dbReference type="EMBL" id="AHC13677.1"/>
    </source>
</evidence>
<reference evidence="1 2" key="1">
    <citation type="journal article" date="2015" name="Stand. Genomic Sci.">
        <title>Complete genome sequence and description of Salinispira pacifica gen. nov., sp. nov., a novel spirochaete isolated form a hypersaline microbial mat.</title>
        <authorList>
            <person name="Ben Hania W."/>
            <person name="Joseph M."/>
            <person name="Schumann P."/>
            <person name="Bunk B."/>
            <person name="Fiebig A."/>
            <person name="Sproer C."/>
            <person name="Klenk H.P."/>
            <person name="Fardeau M.L."/>
            <person name="Spring S."/>
        </authorList>
    </citation>
    <scope>NUCLEOTIDE SEQUENCE [LARGE SCALE GENOMIC DNA]</scope>
    <source>
        <strain evidence="1 2">L21-RPul-D2</strain>
    </source>
</reference>
<proteinExistence type="predicted"/>
<dbReference type="EMBL" id="CP006939">
    <property type="protein sequence ID" value="AHC13677.1"/>
    <property type="molecule type" value="Genomic_DNA"/>
</dbReference>
<accession>V5WD10</accession>
<evidence type="ECO:0008006" key="3">
    <source>
        <dbReference type="Google" id="ProtNLM"/>
    </source>
</evidence>
<keyword evidence="2" id="KW-1185">Reference proteome</keyword>
<dbReference type="InterPro" id="IPR036116">
    <property type="entry name" value="FN3_sf"/>
</dbReference>
<dbReference type="PROSITE" id="PS51257">
    <property type="entry name" value="PROKAR_LIPOPROTEIN"/>
    <property type="match status" value="1"/>
</dbReference>
<dbReference type="InterPro" id="IPR013783">
    <property type="entry name" value="Ig-like_fold"/>
</dbReference>
<dbReference type="RefSeq" id="WP_024266610.1">
    <property type="nucleotide sequence ID" value="NC_023035.1"/>
</dbReference>
<dbReference type="InterPro" id="IPR003961">
    <property type="entry name" value="FN3_dom"/>
</dbReference>
<dbReference type="Gene3D" id="2.60.40.10">
    <property type="entry name" value="Immunoglobulins"/>
    <property type="match status" value="2"/>
</dbReference>
<sequence length="232" mass="26364">MNRKSGMFSAVFLLIPALLLLVSSCSIIFKDLVTKPQITTHELEYYLDTTTNTGSFDQVTITWSEAKRAGYYDVQLIDRDSTAVWDFDRTEDNDTSFTDHGEKLGPDKFQPGKRYAYRVRGYSDFLDEEGPWSDDYDIRIPAFMPPWEVFPDIGTSGEITLSWAAQDLEDLSYVIRRGTDGEFGSFTQLAEVSGNSYSDDSVIAEQVYYYRVSAKHPEYGETPYFALQASAQ</sequence>
<dbReference type="HOGENOM" id="CLU_1194207_0_0_12"/>
<dbReference type="OrthoDB" id="5504156at2"/>